<sequence>MTVVHLGIDLSCPADYQISCMKRTGYAPMDFYALGDHHPFDVSGLTDHNFSTEQITPYSTLEQQLVASDDLDLIPLDPQRRSDNGYFRCCMLRWRRNTPAISRSRERG</sequence>
<organism evidence="1">
    <name type="scientific">uncultured bacterium A1Q1_fos_75</name>
    <dbReference type="NCBI Taxonomy" id="1256589"/>
    <lineage>
        <taxon>Bacteria</taxon>
        <taxon>environmental samples</taxon>
    </lineage>
</organism>
<dbReference type="EMBL" id="JX649866">
    <property type="protein sequence ID" value="AGC71227.1"/>
    <property type="molecule type" value="Genomic_DNA"/>
</dbReference>
<accession>L7VQL7</accession>
<dbReference type="AlphaFoldDB" id="L7VQL7"/>
<evidence type="ECO:0000313" key="1">
    <source>
        <dbReference type="EMBL" id="AGC71227.1"/>
    </source>
</evidence>
<reference evidence="1" key="1">
    <citation type="submission" date="2012-09" db="EMBL/GenBank/DDBJ databases">
        <title>Metagenomic Characterization of a Microbial Community in Wastewater Detects High Levels of Antibiotic Resistance.</title>
        <authorList>
            <person name="Abrams M."/>
            <person name="Caldwell A."/>
            <person name="Vandaei E."/>
            <person name="Lee W."/>
            <person name="Perrott J."/>
            <person name="Khan S.Y."/>
            <person name="Ta J."/>
            <person name="Romero D."/>
            <person name="Nguyen V."/>
            <person name="Pourmand N."/>
            <person name="Ouverney C.C."/>
        </authorList>
    </citation>
    <scope>NUCLEOTIDE SEQUENCE</scope>
</reference>
<proteinExistence type="predicted"/>
<name>L7VQL7_9BACT</name>
<protein>
    <submittedName>
        <fullName evidence="1">Uncharacterized protein</fullName>
    </submittedName>
</protein>